<evidence type="ECO:0000256" key="1">
    <source>
        <dbReference type="SAM" id="MobiDB-lite"/>
    </source>
</evidence>
<dbReference type="EMBL" id="CAUYUJ010014311">
    <property type="protein sequence ID" value="CAK0839644.1"/>
    <property type="molecule type" value="Genomic_DNA"/>
</dbReference>
<evidence type="ECO:0000313" key="3">
    <source>
        <dbReference type="EMBL" id="CAK0839644.1"/>
    </source>
</evidence>
<proteinExistence type="predicted"/>
<feature type="transmembrane region" description="Helical" evidence="2">
    <location>
        <begin position="51"/>
        <end position="71"/>
    </location>
</feature>
<feature type="transmembrane region" description="Helical" evidence="2">
    <location>
        <begin position="130"/>
        <end position="152"/>
    </location>
</feature>
<keyword evidence="2" id="KW-1133">Transmembrane helix</keyword>
<keyword evidence="4" id="KW-1185">Reference proteome</keyword>
<accession>A0ABN9T3T1</accession>
<protein>
    <submittedName>
        <fullName evidence="3">Uncharacterized protein</fullName>
    </submittedName>
</protein>
<evidence type="ECO:0000256" key="2">
    <source>
        <dbReference type="SAM" id="Phobius"/>
    </source>
</evidence>
<reference evidence="3" key="1">
    <citation type="submission" date="2023-10" db="EMBL/GenBank/DDBJ databases">
        <authorList>
            <person name="Chen Y."/>
            <person name="Shah S."/>
            <person name="Dougan E. K."/>
            <person name="Thang M."/>
            <person name="Chan C."/>
        </authorList>
    </citation>
    <scope>NUCLEOTIDE SEQUENCE [LARGE SCALE GENOMIC DNA]</scope>
</reference>
<gene>
    <name evidence="3" type="ORF">PCOR1329_LOCUS35282</name>
</gene>
<dbReference type="Proteomes" id="UP001189429">
    <property type="component" value="Unassembled WGS sequence"/>
</dbReference>
<name>A0ABN9T3T1_9DINO</name>
<feature type="region of interest" description="Disordered" evidence="1">
    <location>
        <begin position="429"/>
        <end position="459"/>
    </location>
</feature>
<evidence type="ECO:0000313" key="4">
    <source>
        <dbReference type="Proteomes" id="UP001189429"/>
    </source>
</evidence>
<feature type="transmembrane region" description="Helical" evidence="2">
    <location>
        <begin position="172"/>
        <end position="194"/>
    </location>
</feature>
<organism evidence="3 4">
    <name type="scientific">Prorocentrum cordatum</name>
    <dbReference type="NCBI Taxonomy" id="2364126"/>
    <lineage>
        <taxon>Eukaryota</taxon>
        <taxon>Sar</taxon>
        <taxon>Alveolata</taxon>
        <taxon>Dinophyceae</taxon>
        <taxon>Prorocentrales</taxon>
        <taxon>Prorocentraceae</taxon>
        <taxon>Prorocentrum</taxon>
    </lineage>
</organism>
<keyword evidence="2" id="KW-0472">Membrane</keyword>
<comment type="caution">
    <text evidence="3">The sequence shown here is derived from an EMBL/GenBank/DDBJ whole genome shotgun (WGS) entry which is preliminary data.</text>
</comment>
<feature type="transmembrane region" description="Helical" evidence="2">
    <location>
        <begin position="83"/>
        <end position="102"/>
    </location>
</feature>
<keyword evidence="2" id="KW-0812">Transmembrane</keyword>
<feature type="transmembrane region" description="Helical" evidence="2">
    <location>
        <begin position="21"/>
        <end position="45"/>
    </location>
</feature>
<sequence length="846" mass="92743">MARSSQHSIGERKSTSQDKAMTGFVLRLCMTGLVSVLGMVVANVFDSMRSGVWSPITYIKLVAVVAFFMTVMVSERIWGLTRVFKMTVAFAMFCVCVLIAVLSRPLDNWHLFIILTLDFATIMQTNEDELALQGLSIAVFFGYVVYVFLHTLSVNGTGPEIHPIEFHPEYHVGNQLFCSIIPVLLNYLLIVSYARDLRRESTRVRNSVELVSTIAEALNNFDIEAAQRLLPDSSEDEDGVPICKQLGQLIRNLQAYRPFLPNYLFPKNTGSDSDPTGGAIAAAMWGKPTFWHNAASAAMRLRDPEYSLSEFHADVEAAFPELQLYNEGSECSSGRTSSEEYERTLGALYSVYCFARLDIDGKEIFSFGVDQQGKPAVRAAWESSLTTPVGIPLAECDPTDLRHVFYTSMDWDRMLELFVRAGLLRKAASSDPGALGTESWTSWSISPRPSKRSSSKTPTKSRYFVDHERMTAFLALTAFHDVMKNSILLPKVHDEHAPYHGLLGGDRIYDHDLALRYIMEHFPGLLPSFNGLGPAQRAVVFFTQAKTEFNNGWLVQGEAPPGALFSKFKEVITLGGASDSDISFHFAHWLTDLAGAEPFGDRPWPGSEKFVRKFPLKVLNAFLDSFTYVNLLSLHSEVQVMEDYLQARWQTFGLPAAPEDCAVAAMRLALMAQGFERAAVAALKALPPQDRGVLAIELARTGLQAQFASAPAELRGPAAGPAAPAAGPALLVYYGPALIQTAGPEHVDGALRVLAAVFRAARDLFPLVATQKAAESTAVIRIDAMKALTPREVVARGPWLLQRTSLGDAIVCTRAEPVISQVSGSGFAEAAIGLTGLEPDLTPRGV</sequence>